<comment type="caution">
    <text evidence="2">The sequence shown here is derived from an EMBL/GenBank/DDBJ whole genome shotgun (WGS) entry which is preliminary data.</text>
</comment>
<dbReference type="EMBL" id="AVOT02031097">
    <property type="protein sequence ID" value="MBW0524510.1"/>
    <property type="molecule type" value="Genomic_DNA"/>
</dbReference>
<keyword evidence="3" id="KW-1185">Reference proteome</keyword>
<dbReference type="Proteomes" id="UP000765509">
    <property type="component" value="Unassembled WGS sequence"/>
</dbReference>
<organism evidence="2 3">
    <name type="scientific">Austropuccinia psidii MF-1</name>
    <dbReference type="NCBI Taxonomy" id="1389203"/>
    <lineage>
        <taxon>Eukaryota</taxon>
        <taxon>Fungi</taxon>
        <taxon>Dikarya</taxon>
        <taxon>Basidiomycota</taxon>
        <taxon>Pucciniomycotina</taxon>
        <taxon>Pucciniomycetes</taxon>
        <taxon>Pucciniales</taxon>
        <taxon>Sphaerophragmiaceae</taxon>
        <taxon>Austropuccinia</taxon>
    </lineage>
</organism>
<accession>A0A9Q3ESS3</accession>
<dbReference type="AlphaFoldDB" id="A0A9Q3ESS3"/>
<name>A0A9Q3ESS3_9BASI</name>
<gene>
    <name evidence="2" type="ORF">O181_064225</name>
</gene>
<evidence type="ECO:0000256" key="1">
    <source>
        <dbReference type="SAM" id="MobiDB-lite"/>
    </source>
</evidence>
<evidence type="ECO:0000313" key="2">
    <source>
        <dbReference type="EMBL" id="MBW0524510.1"/>
    </source>
</evidence>
<feature type="compositionally biased region" description="Polar residues" evidence="1">
    <location>
        <begin position="38"/>
        <end position="72"/>
    </location>
</feature>
<proteinExistence type="predicted"/>
<protein>
    <submittedName>
        <fullName evidence="2">Uncharacterized protein</fullName>
    </submittedName>
</protein>
<sequence length="260" mass="28613">MKDLSIFTDHLPKIMTSNHSSNHSASYKSCSYDSLSLPPTANIQSRSPKTTNELSLRSNQPAGSQYISTNQERTQRNKCSKSLTELAADHMENTGSEVCSGNTTVNFSLDSDLSPASKPNTIEEYNKGTKANTIEKGNNPSSNLPDANSKKIYNTKKHNLKPTTIHNSSNINKSLSKTMASTVTKINYDRISKDFSNRSPYLVTANTNTKNKNPSTRAKTTISNLNTNLTSSNTNKIELKTIDATVTENREETILSKIVN</sequence>
<reference evidence="2" key="1">
    <citation type="submission" date="2021-03" db="EMBL/GenBank/DDBJ databases">
        <title>Draft genome sequence of rust myrtle Austropuccinia psidii MF-1, a brazilian biotype.</title>
        <authorList>
            <person name="Quecine M.C."/>
            <person name="Pachon D.M.R."/>
            <person name="Bonatelli M.L."/>
            <person name="Correr F.H."/>
            <person name="Franceschini L.M."/>
            <person name="Leite T.F."/>
            <person name="Margarido G.R.A."/>
            <person name="Almeida C.A."/>
            <person name="Ferrarezi J.A."/>
            <person name="Labate C.A."/>
        </authorList>
    </citation>
    <scope>NUCLEOTIDE SEQUENCE</scope>
    <source>
        <strain evidence="2">MF-1</strain>
    </source>
</reference>
<feature type="region of interest" description="Disordered" evidence="1">
    <location>
        <begin position="38"/>
        <end position="77"/>
    </location>
</feature>
<evidence type="ECO:0000313" key="3">
    <source>
        <dbReference type="Proteomes" id="UP000765509"/>
    </source>
</evidence>